<accession>A0A1G2DS35</accession>
<dbReference type="NCBIfam" id="NF009488">
    <property type="entry name" value="PRK12850.1"/>
    <property type="match status" value="1"/>
</dbReference>
<comment type="subunit">
    <text evidence="3 5">Forms a cylinder of 14 subunits composed of two heptameric rings stacked back-to-back. Interacts with the co-chaperonin GroES.</text>
</comment>
<dbReference type="HAMAP" id="MF_00600">
    <property type="entry name" value="CH60"/>
    <property type="match status" value="1"/>
</dbReference>
<evidence type="ECO:0000256" key="3">
    <source>
        <dbReference type="HAMAP-Rule" id="MF_00600"/>
    </source>
</evidence>
<feature type="binding site" evidence="3">
    <location>
        <begin position="29"/>
        <end position="32"/>
    </location>
    <ligand>
        <name>ATP</name>
        <dbReference type="ChEBI" id="CHEBI:30616"/>
    </ligand>
</feature>
<dbReference type="InterPro" id="IPR002423">
    <property type="entry name" value="Cpn60/GroEL/TCP-1"/>
</dbReference>
<keyword evidence="3" id="KW-0413">Isomerase</keyword>
<dbReference type="InterPro" id="IPR027413">
    <property type="entry name" value="GROEL-like_equatorial_sf"/>
</dbReference>
<feature type="binding site" evidence="3">
    <location>
        <begin position="86"/>
        <end position="90"/>
    </location>
    <ligand>
        <name>ATP</name>
        <dbReference type="ChEBI" id="CHEBI:30616"/>
    </ligand>
</feature>
<feature type="binding site" evidence="3">
    <location>
        <position position="414"/>
    </location>
    <ligand>
        <name>ATP</name>
        <dbReference type="ChEBI" id="CHEBI:30616"/>
    </ligand>
</feature>
<protein>
    <recommendedName>
        <fullName evidence="3">Chaperonin GroEL</fullName>
        <ecNumber evidence="3">5.6.1.7</ecNumber>
    </recommendedName>
    <alternativeName>
        <fullName evidence="3">60 kDa chaperonin</fullName>
    </alternativeName>
    <alternativeName>
        <fullName evidence="3">Chaperonin-60</fullName>
        <shortName evidence="3">Cpn60</shortName>
    </alternativeName>
</protein>
<dbReference type="InterPro" id="IPR001844">
    <property type="entry name" value="Cpn60/GroEL"/>
</dbReference>
<dbReference type="CDD" id="cd03344">
    <property type="entry name" value="GroEL"/>
    <property type="match status" value="1"/>
</dbReference>
<dbReference type="NCBIfam" id="TIGR02348">
    <property type="entry name" value="GroEL"/>
    <property type="match status" value="1"/>
</dbReference>
<evidence type="ECO:0000256" key="2">
    <source>
        <dbReference type="ARBA" id="ARBA00023186"/>
    </source>
</evidence>
<dbReference type="NCBIfam" id="NF009487">
    <property type="entry name" value="PRK12849.1"/>
    <property type="match status" value="1"/>
</dbReference>
<evidence type="ECO:0000256" key="4">
    <source>
        <dbReference type="RuleBase" id="RU000418"/>
    </source>
</evidence>
<dbReference type="GO" id="GO:0140662">
    <property type="term" value="F:ATP-dependent protein folding chaperone"/>
    <property type="evidence" value="ECO:0007669"/>
    <property type="project" value="InterPro"/>
</dbReference>
<comment type="caution">
    <text evidence="3">Lacks conserved residue(s) required for the propagation of feature annotation.</text>
</comment>
<evidence type="ECO:0000256" key="6">
    <source>
        <dbReference type="SAM" id="MobiDB-lite"/>
    </source>
</evidence>
<comment type="similarity">
    <text evidence="1 3 4">Belongs to the chaperonin (HSP60) family.</text>
</comment>
<dbReference type="SUPFAM" id="SSF52029">
    <property type="entry name" value="GroEL apical domain-like"/>
    <property type="match status" value="1"/>
</dbReference>
<feature type="region of interest" description="Disordered" evidence="6">
    <location>
        <begin position="539"/>
        <end position="558"/>
    </location>
</feature>
<dbReference type="SUPFAM" id="SSF48592">
    <property type="entry name" value="GroEL equatorial domain-like"/>
    <property type="match status" value="1"/>
</dbReference>
<dbReference type="NCBIfam" id="NF009489">
    <property type="entry name" value="PRK12851.1"/>
    <property type="match status" value="1"/>
</dbReference>
<comment type="caution">
    <text evidence="7">The sequence shown here is derived from an EMBL/GenBank/DDBJ whole genome shotgun (WGS) entry which is preliminary data.</text>
</comment>
<dbReference type="InterPro" id="IPR027409">
    <property type="entry name" value="GroEL-like_apical_dom_sf"/>
</dbReference>
<dbReference type="GO" id="GO:0016853">
    <property type="term" value="F:isomerase activity"/>
    <property type="evidence" value="ECO:0007669"/>
    <property type="project" value="UniProtKB-KW"/>
</dbReference>
<dbReference type="InterPro" id="IPR027410">
    <property type="entry name" value="TCP-1-like_intermed_sf"/>
</dbReference>
<dbReference type="Gene3D" id="1.10.560.10">
    <property type="entry name" value="GroEL-like equatorial domain"/>
    <property type="match status" value="1"/>
</dbReference>
<keyword evidence="3" id="KW-0963">Cytoplasm</keyword>
<evidence type="ECO:0000256" key="1">
    <source>
        <dbReference type="ARBA" id="ARBA00006607"/>
    </source>
</evidence>
<feature type="binding site" evidence="3">
    <location>
        <position position="508"/>
    </location>
    <ligand>
        <name>ATP</name>
        <dbReference type="ChEBI" id="CHEBI:30616"/>
    </ligand>
</feature>
<keyword evidence="2 3" id="KW-0143">Chaperone</keyword>
<dbReference type="GO" id="GO:0051082">
    <property type="term" value="F:unfolded protein binding"/>
    <property type="evidence" value="ECO:0007669"/>
    <property type="project" value="UniProtKB-UniRule"/>
</dbReference>
<dbReference type="PANTHER" id="PTHR45633">
    <property type="entry name" value="60 KDA HEAT SHOCK PROTEIN, MITOCHONDRIAL"/>
    <property type="match status" value="1"/>
</dbReference>
<dbReference type="GO" id="GO:0005524">
    <property type="term" value="F:ATP binding"/>
    <property type="evidence" value="ECO:0007669"/>
    <property type="project" value="UniProtKB-UniRule"/>
</dbReference>
<organism evidence="7 8">
    <name type="scientific">Candidatus Lloydbacteria bacterium RIFOXYC12_FULL_46_25</name>
    <dbReference type="NCBI Taxonomy" id="1798670"/>
    <lineage>
        <taxon>Bacteria</taxon>
        <taxon>Candidatus Lloydiibacteriota</taxon>
    </lineage>
</organism>
<dbReference type="AlphaFoldDB" id="A0A1G2DS35"/>
<dbReference type="GO" id="GO:0005737">
    <property type="term" value="C:cytoplasm"/>
    <property type="evidence" value="ECO:0007669"/>
    <property type="project" value="UniProtKB-SubCell"/>
</dbReference>
<comment type="subcellular location">
    <subcellularLocation>
        <location evidence="3">Cytoplasm</location>
    </subcellularLocation>
</comment>
<gene>
    <name evidence="3" type="primary">groEL</name>
    <name evidence="3" type="synonym">groL</name>
    <name evidence="7" type="ORF">A2494_02625</name>
</gene>
<comment type="function">
    <text evidence="3 5">Together with its co-chaperonin GroES, plays an essential role in assisting protein folding. The GroEL-GroES system forms a nano-cage that allows encapsulation of the non-native substrate proteins and provides a physical environment optimized to promote and accelerate protein folding.</text>
</comment>
<feature type="compositionally biased region" description="Gly residues" evidence="6">
    <location>
        <begin position="547"/>
        <end position="558"/>
    </location>
</feature>
<evidence type="ECO:0000313" key="8">
    <source>
        <dbReference type="Proteomes" id="UP000178106"/>
    </source>
</evidence>
<dbReference type="NCBIfam" id="NF000592">
    <property type="entry name" value="PRK00013.1"/>
    <property type="match status" value="1"/>
</dbReference>
<dbReference type="Gene3D" id="3.50.7.10">
    <property type="entry name" value="GroEL"/>
    <property type="match status" value="1"/>
</dbReference>
<feature type="binding site" evidence="3">
    <location>
        <begin position="491"/>
        <end position="493"/>
    </location>
    <ligand>
        <name>ATP</name>
        <dbReference type="ChEBI" id="CHEBI:30616"/>
    </ligand>
</feature>
<dbReference type="GO" id="GO:0042026">
    <property type="term" value="P:protein refolding"/>
    <property type="evidence" value="ECO:0007669"/>
    <property type="project" value="UniProtKB-UniRule"/>
</dbReference>
<evidence type="ECO:0000313" key="7">
    <source>
        <dbReference type="EMBL" id="OGZ16407.1"/>
    </source>
</evidence>
<reference evidence="7 8" key="1">
    <citation type="journal article" date="2016" name="Nat. Commun.">
        <title>Thousands of microbial genomes shed light on interconnected biogeochemical processes in an aquifer system.</title>
        <authorList>
            <person name="Anantharaman K."/>
            <person name="Brown C.T."/>
            <person name="Hug L.A."/>
            <person name="Sharon I."/>
            <person name="Castelle C.J."/>
            <person name="Probst A.J."/>
            <person name="Thomas B.C."/>
            <person name="Singh A."/>
            <person name="Wilkins M.J."/>
            <person name="Karaoz U."/>
            <person name="Brodie E.L."/>
            <person name="Williams K.H."/>
            <person name="Hubbard S.S."/>
            <person name="Banfield J.F."/>
        </authorList>
    </citation>
    <scope>NUCLEOTIDE SEQUENCE [LARGE SCALE GENOMIC DNA]</scope>
</reference>
<dbReference type="Pfam" id="PF00118">
    <property type="entry name" value="Cpn60_TCP1"/>
    <property type="match status" value="1"/>
</dbReference>
<evidence type="ECO:0000256" key="5">
    <source>
        <dbReference type="RuleBase" id="RU000419"/>
    </source>
</evidence>
<dbReference type="SUPFAM" id="SSF54849">
    <property type="entry name" value="GroEL-intermediate domain like"/>
    <property type="match status" value="1"/>
</dbReference>
<name>A0A1G2DS35_9BACT</name>
<sequence length="558" mass="59081">MAKQILEGEMARKALRAGVDKVANAVKITIGPRGRNVVLDKGYGAPTITNDGVSIAKEITLPDKMENMGAEIIKEVAMKTDEIAGDGTTTAVVLAQALIKEGMSRTAMGANPMGVRRGMEAALKDAVESLHLMMKPIKTDAEIEQVATISAESKEMGKKIGETIKKVGKDGVVTVEESQSFGIESEIVEGLEFDKGYVSPYMITNPERMEAVYKDAYLLLTDKKISSIQDVLPLLEKLAGTGQKELVIVADDVDGEALTTFVVNKLRGGFSALAVKAPGFGDRKKELLSDIAVITGGTVISDDVGILFDQVTIEMLGRAGRVIATKEKTIIVDGKGKKAKVDAHVEQLKKQLSATDSKYDKEKIEERIAKLSGGVAILRVGAATETEMKYLKLKIEDAVKATKAAIAEGIVPGGGSALVRVKRDLELAIAKSEAGKKGHVNKQNSEYLIGYHIVADALAAPFKQIVENAGRDDAAVLMKEIVESKGNAGYDAANDVMVADMLKAGIVDPVKVTRSGLEHAVSAAALLLTTEVSIADIPEKKDPASSGGMGGGMGDMGY</sequence>
<dbReference type="Proteomes" id="UP000178106">
    <property type="component" value="Unassembled WGS sequence"/>
</dbReference>
<dbReference type="Gene3D" id="3.30.260.10">
    <property type="entry name" value="TCP-1-like chaperonin intermediate domain"/>
    <property type="match status" value="1"/>
</dbReference>
<keyword evidence="3" id="KW-0067">ATP-binding</keyword>
<dbReference type="PRINTS" id="PR00298">
    <property type="entry name" value="CHAPERONIN60"/>
</dbReference>
<dbReference type="FunFam" id="3.50.7.10:FF:000001">
    <property type="entry name" value="60 kDa chaperonin"/>
    <property type="match status" value="1"/>
</dbReference>
<dbReference type="EC" id="5.6.1.7" evidence="3"/>
<keyword evidence="3" id="KW-0547">Nucleotide-binding</keyword>
<dbReference type="EMBL" id="MHLU01000175">
    <property type="protein sequence ID" value="OGZ16407.1"/>
    <property type="molecule type" value="Genomic_DNA"/>
</dbReference>
<proteinExistence type="inferred from homology"/>